<evidence type="ECO:0000313" key="2">
    <source>
        <dbReference type="EMBL" id="SDJ51454.1"/>
    </source>
</evidence>
<dbReference type="Proteomes" id="UP000199426">
    <property type="component" value="Unassembled WGS sequence"/>
</dbReference>
<sequence length="143" mass="17108">MNKTLKWILIGITGAILLYFAINFVAVFILTYFSSSKRIENNSEEKVFEKIKRDYHIEEIEREPKYEREIEDQDTITYTLYLYSKDFCDIKPDSLKKNSLKIAKEVNRINLDSKFYQYRFVFCCKLYNPNGTAIQYVRKNLVP</sequence>
<accession>A0A2X2X0D6</accession>
<keyword evidence="1" id="KW-0812">Transmembrane</keyword>
<dbReference type="AlphaFoldDB" id="A0A2X2X0D6"/>
<keyword evidence="4" id="KW-1185">Reference proteome</keyword>
<keyword evidence="1" id="KW-1133">Transmembrane helix</keyword>
<evidence type="ECO:0000256" key="1">
    <source>
        <dbReference type="SAM" id="Phobius"/>
    </source>
</evidence>
<evidence type="ECO:0000313" key="3">
    <source>
        <dbReference type="EMBL" id="SQB46358.1"/>
    </source>
</evidence>
<reference evidence="3 5" key="2">
    <citation type="submission" date="2018-06" db="EMBL/GenBank/DDBJ databases">
        <authorList>
            <consortium name="Pathogen Informatics"/>
            <person name="Doyle S."/>
        </authorList>
    </citation>
    <scope>NUCLEOTIDE SEQUENCE [LARGE SCALE GENOMIC DNA]</scope>
    <source>
        <strain evidence="3 5">NCTC13492</strain>
    </source>
</reference>
<name>A0A2X2X0D6_CHRJE</name>
<organism evidence="3 5">
    <name type="scientific">Chryseobacterium jejuense</name>
    <dbReference type="NCBI Taxonomy" id="445960"/>
    <lineage>
        <taxon>Bacteria</taxon>
        <taxon>Pseudomonadati</taxon>
        <taxon>Bacteroidota</taxon>
        <taxon>Flavobacteriia</taxon>
        <taxon>Flavobacteriales</taxon>
        <taxon>Weeksellaceae</taxon>
        <taxon>Chryseobacterium group</taxon>
        <taxon>Chryseobacterium</taxon>
    </lineage>
</organism>
<dbReference type="EMBL" id="FNEG01000006">
    <property type="protein sequence ID" value="SDJ51454.1"/>
    <property type="molecule type" value="Genomic_DNA"/>
</dbReference>
<keyword evidence="1" id="KW-0472">Membrane</keyword>
<evidence type="ECO:0000313" key="5">
    <source>
        <dbReference type="Proteomes" id="UP000251670"/>
    </source>
</evidence>
<proteinExistence type="predicted"/>
<evidence type="ECO:0000313" key="4">
    <source>
        <dbReference type="Proteomes" id="UP000199426"/>
    </source>
</evidence>
<dbReference type="RefSeq" id="WP_089737975.1">
    <property type="nucleotide sequence ID" value="NZ_FNEG01000006.1"/>
</dbReference>
<dbReference type="STRING" id="445960.SAMN05421542_3638"/>
<gene>
    <name evidence="3" type="ORF">NCTC13492_03432</name>
    <name evidence="2" type="ORF">SAMN05421542_3638</name>
</gene>
<dbReference type="OrthoDB" id="1254736at2"/>
<dbReference type="EMBL" id="UAWB01000012">
    <property type="protein sequence ID" value="SQB46358.1"/>
    <property type="molecule type" value="Genomic_DNA"/>
</dbReference>
<dbReference type="Proteomes" id="UP000251670">
    <property type="component" value="Unassembled WGS sequence"/>
</dbReference>
<protein>
    <submittedName>
        <fullName evidence="3">Uncharacterized protein</fullName>
    </submittedName>
</protein>
<feature type="transmembrane region" description="Helical" evidence="1">
    <location>
        <begin position="7"/>
        <end position="33"/>
    </location>
</feature>
<reference evidence="2 4" key="1">
    <citation type="submission" date="2016-10" db="EMBL/GenBank/DDBJ databases">
        <authorList>
            <person name="Varghese N."/>
            <person name="Submissions S."/>
        </authorList>
    </citation>
    <scope>NUCLEOTIDE SEQUENCE [LARGE SCALE GENOMIC DNA]</scope>
    <source>
        <strain evidence="2 4">DSM 19299</strain>
    </source>
</reference>